<keyword evidence="3" id="KW-1185">Reference proteome</keyword>
<gene>
    <name evidence="2" type="ORF">BD626DRAFT_544508</name>
</gene>
<dbReference type="Proteomes" id="UP000320762">
    <property type="component" value="Unassembled WGS sequence"/>
</dbReference>
<dbReference type="OrthoDB" id="5599613at2759"/>
<protein>
    <submittedName>
        <fullName evidence="2">Uncharacterized protein</fullName>
    </submittedName>
</protein>
<reference evidence="2 3" key="1">
    <citation type="journal article" date="2019" name="New Phytol.">
        <title>Comparative genomics reveals unique wood-decay strategies and fruiting body development in the Schizophyllaceae.</title>
        <authorList>
            <person name="Almasi E."/>
            <person name="Sahu N."/>
            <person name="Krizsan K."/>
            <person name="Balint B."/>
            <person name="Kovacs G.M."/>
            <person name="Kiss B."/>
            <person name="Cseklye J."/>
            <person name="Drula E."/>
            <person name="Henrissat B."/>
            <person name="Nagy I."/>
            <person name="Chovatia M."/>
            <person name="Adam C."/>
            <person name="LaButti K."/>
            <person name="Lipzen A."/>
            <person name="Riley R."/>
            <person name="Grigoriev I.V."/>
            <person name="Nagy L.G."/>
        </authorList>
    </citation>
    <scope>NUCLEOTIDE SEQUENCE [LARGE SCALE GENOMIC DNA]</scope>
    <source>
        <strain evidence="2 3">NL-1724</strain>
    </source>
</reference>
<feature type="region of interest" description="Disordered" evidence="1">
    <location>
        <begin position="196"/>
        <end position="286"/>
    </location>
</feature>
<feature type="compositionally biased region" description="Basic residues" evidence="1">
    <location>
        <begin position="29"/>
        <end position="38"/>
    </location>
</feature>
<proteinExistence type="predicted"/>
<feature type="compositionally biased region" description="Polar residues" evidence="1">
    <location>
        <begin position="159"/>
        <end position="175"/>
    </location>
</feature>
<feature type="compositionally biased region" description="Polar residues" evidence="1">
    <location>
        <begin position="110"/>
        <end position="124"/>
    </location>
</feature>
<sequence>MTTPRRSARIHTIVSTQSPSHPSTPPPRSKPRSTNLKRKQLDDDSDSRNESVVFIQKSPRKPVNPNTPSASRAAPYNAKENIAEQGEVRVNKKPRLSDPELPRTPAQMAIPSSQSDELNSSSRRLQWPAAVVLPHVDHDGDSSMSTVDSSASSPHHGPANSTFERSSSPLTSPDTYKSHENVNALADEILERVRLRMRRSPSSPDSDRLLELPAALDDSDDELDKLEAVPIPKPQRTTRAHAPQNSSPEPARPQRTRKQPPRCPQLVTTEAGPSQHKSRNKASNPIDFLLKEKAKADKNSRGYDDLLRAEREANRQAMMDELDDGEDDDWRDELKAHDVAAKRTHWRMSSPASLGDEDLVDLEGVTQAVDVVQRLQVFDEKTGQAIKNIVQSDHANTDAVQMAGIPLWRQDAQAMNTDFVWPAIGDTVQDHQGQPIIRALQEAIKNGNASLVILLLGTGLLSTLDLSQHKAVVEYLCILALDIRSGTSSPALRALLDIWASPSCKAPVGLPIGSALEAVLRLDADPAVLEAAGLAKEGVMPVATDAEDRAETLSILLDMLIASAKAHLVSEADVADWLMLVTVLGMAREPSSHMDGRIVLAIDALLAALGPAETESLMETAICNRLLPFASTLTPVNKGLLATLLAAGSERARRIASTIAFALLTNKTSVENTRLPSGWAVLSILAPPEGTPEELSQRFEVTKETNYEDLAGHVQLLAVVLLDARAFARQELQAYGPRLKQKAENKDDTPLMLVQESAQRLHEAIPDTRAAHLDRTRAKLALKQLMSRVYYQREAVIRSHVAENSDVRNLLMKQGSKPKAKMVMHGGAYTSTAR</sequence>
<evidence type="ECO:0000256" key="1">
    <source>
        <dbReference type="SAM" id="MobiDB-lite"/>
    </source>
</evidence>
<feature type="compositionally biased region" description="Basic and acidic residues" evidence="1">
    <location>
        <begin position="39"/>
        <end position="49"/>
    </location>
</feature>
<feature type="region of interest" description="Disordered" evidence="1">
    <location>
        <begin position="1"/>
        <end position="183"/>
    </location>
</feature>
<feature type="compositionally biased region" description="Low complexity" evidence="1">
    <location>
        <begin position="142"/>
        <end position="153"/>
    </location>
</feature>
<evidence type="ECO:0000313" key="2">
    <source>
        <dbReference type="EMBL" id="TRM69959.1"/>
    </source>
</evidence>
<comment type="caution">
    <text evidence="2">The sequence shown here is derived from an EMBL/GenBank/DDBJ whole genome shotgun (WGS) entry which is preliminary data.</text>
</comment>
<evidence type="ECO:0000313" key="3">
    <source>
        <dbReference type="Proteomes" id="UP000320762"/>
    </source>
</evidence>
<organism evidence="2 3">
    <name type="scientific">Schizophyllum amplum</name>
    <dbReference type="NCBI Taxonomy" id="97359"/>
    <lineage>
        <taxon>Eukaryota</taxon>
        <taxon>Fungi</taxon>
        <taxon>Dikarya</taxon>
        <taxon>Basidiomycota</taxon>
        <taxon>Agaricomycotina</taxon>
        <taxon>Agaricomycetes</taxon>
        <taxon>Agaricomycetidae</taxon>
        <taxon>Agaricales</taxon>
        <taxon>Schizophyllaceae</taxon>
        <taxon>Schizophyllum</taxon>
    </lineage>
</organism>
<name>A0A550CYT9_9AGAR</name>
<accession>A0A550CYT9</accession>
<feature type="compositionally biased region" description="Basic and acidic residues" evidence="1">
    <location>
        <begin position="86"/>
        <end position="101"/>
    </location>
</feature>
<dbReference type="AlphaFoldDB" id="A0A550CYT9"/>
<dbReference type="STRING" id="97359.A0A550CYT9"/>
<dbReference type="EMBL" id="VDMD01000001">
    <property type="protein sequence ID" value="TRM69959.1"/>
    <property type="molecule type" value="Genomic_DNA"/>
</dbReference>